<name>A0A8J2UAX7_9BACT</name>
<proteinExistence type="predicted"/>
<feature type="region of interest" description="Disordered" evidence="1">
    <location>
        <begin position="107"/>
        <end position="136"/>
    </location>
</feature>
<dbReference type="AlphaFoldDB" id="A0A8J2UAX7"/>
<sequence>MYKTAGSLLFICFVFSLVLRAQDTLPRFSVTVRGPGKILISWHNKYPVVSQISIQRSADSLRNFNTLITVPDPRLPENGATDNKAPHPNFYYRLFIVLDNGKYLFTPSRRPHSQSEEPVIAQKETQKEKQDDDTDESIARAADARMLVLSPASDKERSRIKTPSTIHTLPALALSNTIYVRKGDEIIGQLSSTRIQAFRDSVLRRTKDTLVFINGDTLLIKPFIAKEVYKPSPYIFTGKYGNIEVKLPEAPRKHYAVKFFDENDKLLFELSEIKDPSLTLDKTNFHHSGWFHFELYDGDQLKEKNKFFIPREF</sequence>
<protein>
    <submittedName>
        <fullName evidence="2">Uncharacterized protein</fullName>
    </submittedName>
</protein>
<accession>A0A8J2UAX7</accession>
<dbReference type="RefSeq" id="WP_188929630.1">
    <property type="nucleotide sequence ID" value="NZ_BMJC01000001.1"/>
</dbReference>
<dbReference type="Proteomes" id="UP000607559">
    <property type="component" value="Unassembled WGS sequence"/>
</dbReference>
<gene>
    <name evidence="2" type="ORF">GCM10011511_12600</name>
</gene>
<dbReference type="EMBL" id="BMJC01000001">
    <property type="protein sequence ID" value="GGA90806.1"/>
    <property type="molecule type" value="Genomic_DNA"/>
</dbReference>
<evidence type="ECO:0000313" key="3">
    <source>
        <dbReference type="Proteomes" id="UP000607559"/>
    </source>
</evidence>
<comment type="caution">
    <text evidence="2">The sequence shown here is derived from an EMBL/GenBank/DDBJ whole genome shotgun (WGS) entry which is preliminary data.</text>
</comment>
<evidence type="ECO:0000256" key="1">
    <source>
        <dbReference type="SAM" id="MobiDB-lite"/>
    </source>
</evidence>
<reference evidence="2" key="2">
    <citation type="submission" date="2020-09" db="EMBL/GenBank/DDBJ databases">
        <authorList>
            <person name="Sun Q."/>
            <person name="Zhou Y."/>
        </authorList>
    </citation>
    <scope>NUCLEOTIDE SEQUENCE</scope>
    <source>
        <strain evidence="2">CGMCC 1.15448</strain>
    </source>
</reference>
<reference evidence="2" key="1">
    <citation type="journal article" date="2014" name="Int. J. Syst. Evol. Microbiol.">
        <title>Complete genome sequence of Corynebacterium casei LMG S-19264T (=DSM 44701T), isolated from a smear-ripened cheese.</title>
        <authorList>
            <consortium name="US DOE Joint Genome Institute (JGI-PGF)"/>
            <person name="Walter F."/>
            <person name="Albersmeier A."/>
            <person name="Kalinowski J."/>
            <person name="Ruckert C."/>
        </authorList>
    </citation>
    <scope>NUCLEOTIDE SEQUENCE</scope>
    <source>
        <strain evidence="2">CGMCC 1.15448</strain>
    </source>
</reference>
<evidence type="ECO:0000313" key="2">
    <source>
        <dbReference type="EMBL" id="GGA90806.1"/>
    </source>
</evidence>
<keyword evidence="3" id="KW-1185">Reference proteome</keyword>
<organism evidence="2 3">
    <name type="scientific">Puia dinghuensis</name>
    <dbReference type="NCBI Taxonomy" id="1792502"/>
    <lineage>
        <taxon>Bacteria</taxon>
        <taxon>Pseudomonadati</taxon>
        <taxon>Bacteroidota</taxon>
        <taxon>Chitinophagia</taxon>
        <taxon>Chitinophagales</taxon>
        <taxon>Chitinophagaceae</taxon>
        <taxon>Puia</taxon>
    </lineage>
</organism>